<dbReference type="GO" id="GO:0005739">
    <property type="term" value="C:mitochondrion"/>
    <property type="evidence" value="ECO:0007669"/>
    <property type="project" value="TreeGrafter"/>
</dbReference>
<reference evidence="2 3" key="1">
    <citation type="submission" date="2018-05" db="EMBL/GenBank/DDBJ databases">
        <title>Whole genome sequencing for identification of molecular markers to develop diagnostic detection tools for the regulated plant pathogen Lachnellula willkommii.</title>
        <authorList>
            <person name="Giroux E."/>
            <person name="Bilodeau G."/>
        </authorList>
    </citation>
    <scope>NUCLEOTIDE SEQUENCE [LARGE SCALE GENOMIC DNA]</scope>
    <source>
        <strain evidence="2 3">CBS 625.97</strain>
    </source>
</reference>
<dbReference type="InterPro" id="IPR035959">
    <property type="entry name" value="RutC-like_sf"/>
</dbReference>
<dbReference type="OrthoDB" id="309640at2759"/>
<dbReference type="GO" id="GO:0005829">
    <property type="term" value="C:cytosol"/>
    <property type="evidence" value="ECO:0007669"/>
    <property type="project" value="TreeGrafter"/>
</dbReference>
<dbReference type="PANTHER" id="PTHR11803:SF42">
    <property type="entry name" value="MMF1"/>
    <property type="match status" value="1"/>
</dbReference>
<sequence length="142" mass="15165">MVLKEAVKTDKAPLPLPFFSQAIKCQGLVYCSGSIGVDPATSKLVEGSVADRTAQSLKNLSAVLEAAGSSIDNAVKVNVFLTNMENFAAMNKVYDGFFTKEPKPVRTCVAVHQLPLGTDVEIELTAHLAVESQAVNALGRDW</sequence>
<dbReference type="PANTHER" id="PTHR11803">
    <property type="entry name" value="2-IMINOBUTANOATE/2-IMINOPROPANOATE DEAMINASE RIDA"/>
    <property type="match status" value="1"/>
</dbReference>
<comment type="caution">
    <text evidence="2">The sequence shown here is derived from an EMBL/GenBank/DDBJ whole genome shotgun (WGS) entry which is preliminary data.</text>
</comment>
<gene>
    <name evidence="2" type="ORF">LCER1_G001644</name>
</gene>
<dbReference type="SUPFAM" id="SSF55298">
    <property type="entry name" value="YjgF-like"/>
    <property type="match status" value="1"/>
</dbReference>
<dbReference type="InterPro" id="IPR006175">
    <property type="entry name" value="YjgF/YER057c/UK114"/>
</dbReference>
<evidence type="ECO:0000256" key="1">
    <source>
        <dbReference type="ARBA" id="ARBA00010552"/>
    </source>
</evidence>
<comment type="similarity">
    <text evidence="1">Belongs to the RutC family.</text>
</comment>
<dbReference type="Pfam" id="PF01042">
    <property type="entry name" value="Ribonuc_L-PSP"/>
    <property type="match status" value="1"/>
</dbReference>
<dbReference type="FunFam" id="3.30.1330.40:FF:000001">
    <property type="entry name" value="L-PSP family endoribonuclease"/>
    <property type="match status" value="1"/>
</dbReference>
<dbReference type="GO" id="GO:0019239">
    <property type="term" value="F:deaminase activity"/>
    <property type="evidence" value="ECO:0007669"/>
    <property type="project" value="TreeGrafter"/>
</dbReference>
<accession>A0A7D8YPK6</accession>
<evidence type="ECO:0000313" key="3">
    <source>
        <dbReference type="Proteomes" id="UP000481288"/>
    </source>
</evidence>
<evidence type="ECO:0000313" key="2">
    <source>
        <dbReference type="EMBL" id="TVY56976.1"/>
    </source>
</evidence>
<dbReference type="InterPro" id="IPR006056">
    <property type="entry name" value="RidA"/>
</dbReference>
<dbReference type="CDD" id="cd00448">
    <property type="entry name" value="YjgF_YER057c_UK114_family"/>
    <property type="match status" value="1"/>
</dbReference>
<keyword evidence="3" id="KW-1185">Reference proteome</keyword>
<dbReference type="NCBIfam" id="TIGR00004">
    <property type="entry name" value="Rid family detoxifying hydrolase"/>
    <property type="match status" value="1"/>
</dbReference>
<protein>
    <submittedName>
        <fullName evidence="2">RutC family protein</fullName>
    </submittedName>
</protein>
<organism evidence="2 3">
    <name type="scientific">Lachnellula cervina</name>
    <dbReference type="NCBI Taxonomy" id="1316786"/>
    <lineage>
        <taxon>Eukaryota</taxon>
        <taxon>Fungi</taxon>
        <taxon>Dikarya</taxon>
        <taxon>Ascomycota</taxon>
        <taxon>Pezizomycotina</taxon>
        <taxon>Leotiomycetes</taxon>
        <taxon>Helotiales</taxon>
        <taxon>Lachnaceae</taxon>
        <taxon>Lachnellula</taxon>
    </lineage>
</organism>
<proteinExistence type="inferred from homology"/>
<dbReference type="AlphaFoldDB" id="A0A7D8YPK6"/>
<name>A0A7D8YPK6_9HELO</name>
<dbReference type="EMBL" id="QGMG01000121">
    <property type="protein sequence ID" value="TVY56976.1"/>
    <property type="molecule type" value="Genomic_DNA"/>
</dbReference>
<dbReference type="Gene3D" id="3.30.1330.40">
    <property type="entry name" value="RutC-like"/>
    <property type="match status" value="1"/>
</dbReference>
<dbReference type="Proteomes" id="UP000481288">
    <property type="component" value="Unassembled WGS sequence"/>
</dbReference>